<feature type="transmembrane region" description="Helical" evidence="2">
    <location>
        <begin position="59"/>
        <end position="79"/>
    </location>
</feature>
<feature type="compositionally biased region" description="Basic residues" evidence="1">
    <location>
        <begin position="36"/>
        <end position="47"/>
    </location>
</feature>
<keyword evidence="2" id="KW-1133">Transmembrane helix</keyword>
<evidence type="ECO:0000313" key="4">
    <source>
        <dbReference type="Proteomes" id="UP000035760"/>
    </source>
</evidence>
<gene>
    <name evidence="3" type="ORF">BN873_310017</name>
</gene>
<comment type="caution">
    <text evidence="3">The sequence shown here is derived from an EMBL/GenBank/DDBJ whole genome shotgun (WGS) entry which is preliminary data.</text>
</comment>
<reference evidence="3" key="1">
    <citation type="submission" date="2013-07" db="EMBL/GenBank/DDBJ databases">
        <authorList>
            <person name="McIlroy S."/>
        </authorList>
    </citation>
    <scope>NUCLEOTIDE SEQUENCE [LARGE SCALE GENOMIC DNA]</scope>
    <source>
        <strain evidence="3">Run_A_D11</strain>
    </source>
</reference>
<reference evidence="3" key="2">
    <citation type="submission" date="2014-03" db="EMBL/GenBank/DDBJ databases">
        <title>Candidatus Competibacter-lineage genomes retrieved from metagenomes reveal functional metabolic diversity.</title>
        <authorList>
            <person name="McIlroy S.J."/>
            <person name="Albertsen M."/>
            <person name="Andresen E.K."/>
            <person name="Saunders A.M."/>
            <person name="Kristiansen R."/>
            <person name="Stokholm-Bjerregaard M."/>
            <person name="Nielsen K.L."/>
            <person name="Nielsen P.H."/>
        </authorList>
    </citation>
    <scope>NUCLEOTIDE SEQUENCE</scope>
    <source>
        <strain evidence="3">Run_A_D11</strain>
    </source>
</reference>
<organism evidence="3 4">
    <name type="scientific">Candidatus Competibacter denitrificans Run_A_D11</name>
    <dbReference type="NCBI Taxonomy" id="1400863"/>
    <lineage>
        <taxon>Bacteria</taxon>
        <taxon>Pseudomonadati</taxon>
        <taxon>Pseudomonadota</taxon>
        <taxon>Gammaproteobacteria</taxon>
        <taxon>Candidatus Competibacteraceae</taxon>
        <taxon>Candidatus Competibacter</taxon>
    </lineage>
</organism>
<dbReference type="RefSeq" id="WP_048672776.1">
    <property type="nucleotide sequence ID" value="NZ_CBTJ020000038.1"/>
</dbReference>
<dbReference type="EMBL" id="CBTJ020000038">
    <property type="protein sequence ID" value="CDI02498.1"/>
    <property type="molecule type" value="Genomic_DNA"/>
</dbReference>
<sequence>MNNNPLISRYTITDIDGNLLFDSEQWPTRQNTRPPPRPKRHHPPRRIHPLDDGHIIDRLTVLIAGCLIVIAESAVIYLLSQLYRAVVR</sequence>
<protein>
    <submittedName>
        <fullName evidence="3">Uncharacterized protein</fullName>
    </submittedName>
</protein>
<feature type="region of interest" description="Disordered" evidence="1">
    <location>
        <begin position="24"/>
        <end position="48"/>
    </location>
</feature>
<dbReference type="AlphaFoldDB" id="W6MD57"/>
<dbReference type="STRING" id="1400863.BN873_310017"/>
<keyword evidence="2" id="KW-0812">Transmembrane</keyword>
<dbReference type="Proteomes" id="UP000035760">
    <property type="component" value="Unassembled WGS sequence"/>
</dbReference>
<name>W6MD57_9GAMM</name>
<evidence type="ECO:0000256" key="1">
    <source>
        <dbReference type="SAM" id="MobiDB-lite"/>
    </source>
</evidence>
<keyword evidence="4" id="KW-1185">Reference proteome</keyword>
<accession>W6MD57</accession>
<evidence type="ECO:0000256" key="2">
    <source>
        <dbReference type="SAM" id="Phobius"/>
    </source>
</evidence>
<keyword evidence="2" id="KW-0472">Membrane</keyword>
<evidence type="ECO:0000313" key="3">
    <source>
        <dbReference type="EMBL" id="CDI02498.1"/>
    </source>
</evidence>
<proteinExistence type="predicted"/>